<proteinExistence type="predicted"/>
<dbReference type="AlphaFoldDB" id="L7UMT3"/>
<evidence type="ECO:0000313" key="2">
    <source>
        <dbReference type="Proteomes" id="UP000011131"/>
    </source>
</evidence>
<dbReference type="PATRIC" id="fig|1278073.3.peg.6606"/>
<dbReference type="HOGENOM" id="CLU_1452991_0_0_7"/>
<dbReference type="RefSeq" id="WP_015352033.1">
    <property type="nucleotide sequence ID" value="NC_020126.1"/>
</dbReference>
<dbReference type="Proteomes" id="UP000011131">
    <property type="component" value="Chromosome"/>
</dbReference>
<sequence length="186" mass="20850">MGWNFGGIIIDHDFTRDVRKAQEPFEVLREAGLAALRAIGVGAVAHDEPIDLDEATKNMFWDHAVAVVHGKTLVMGKFLGMEQEAWVDEFSECSKHGAVLAYHFDDSSGTYMFSLFRDGERVRFRSFGNGLCDDEGELIPGEPMEAGEEWQESGYDTQSNVIEAFLGQNFFSLSFEMKMVHLEVKG</sequence>
<gene>
    <name evidence="1" type="ordered locus">MYSTI_06506</name>
</gene>
<protein>
    <submittedName>
        <fullName evidence="1">Uncharacterized protein</fullName>
    </submittedName>
</protein>
<keyword evidence="2" id="KW-1185">Reference proteome</keyword>
<organism evidence="1 2">
    <name type="scientific">Myxococcus stipitatus (strain DSM 14675 / JCM 12634 / Mx s8)</name>
    <dbReference type="NCBI Taxonomy" id="1278073"/>
    <lineage>
        <taxon>Bacteria</taxon>
        <taxon>Pseudomonadati</taxon>
        <taxon>Myxococcota</taxon>
        <taxon>Myxococcia</taxon>
        <taxon>Myxococcales</taxon>
        <taxon>Cystobacterineae</taxon>
        <taxon>Myxococcaceae</taxon>
        <taxon>Myxococcus</taxon>
    </lineage>
</organism>
<dbReference type="KEGG" id="msd:MYSTI_06506"/>
<evidence type="ECO:0000313" key="1">
    <source>
        <dbReference type="EMBL" id="AGC47779.1"/>
    </source>
</evidence>
<dbReference type="STRING" id="1278073.MYSTI_06506"/>
<reference evidence="1 2" key="1">
    <citation type="journal article" date="2013" name="Genome Announc.">
        <title>Complete genome sequence of Myxococcus stipitatus strain DSM 14675, a fruiting myxobacterium.</title>
        <authorList>
            <person name="Huntley S."/>
            <person name="Kneip S."/>
            <person name="Treuner-Lange A."/>
            <person name="Sogaard-Andersen L."/>
        </authorList>
    </citation>
    <scope>NUCLEOTIDE SEQUENCE [LARGE SCALE GENOMIC DNA]</scope>
    <source>
        <strain evidence="2">DSM 14675 / JCM 12634 / Mx s8</strain>
    </source>
</reference>
<dbReference type="EMBL" id="CP004025">
    <property type="protein sequence ID" value="AGC47779.1"/>
    <property type="molecule type" value="Genomic_DNA"/>
</dbReference>
<dbReference type="OrthoDB" id="5515594at2"/>
<accession>L7UMT3</accession>
<name>L7UMT3_MYXSD</name>